<organism evidence="2 3">
    <name type="scientific">Flavobacterium limnosediminis JC2902</name>
    <dbReference type="NCBI Taxonomy" id="1341181"/>
    <lineage>
        <taxon>Bacteria</taxon>
        <taxon>Pseudomonadati</taxon>
        <taxon>Bacteroidota</taxon>
        <taxon>Flavobacteriia</taxon>
        <taxon>Flavobacteriales</taxon>
        <taxon>Flavobacteriaceae</taxon>
        <taxon>Flavobacterium</taxon>
    </lineage>
</organism>
<comment type="caution">
    <text evidence="2">The sequence shown here is derived from an EMBL/GenBank/DDBJ whole genome shotgun (WGS) entry which is preliminary data.</text>
</comment>
<protein>
    <submittedName>
        <fullName evidence="2">Uncharacterized protein</fullName>
    </submittedName>
</protein>
<dbReference type="eggNOG" id="ENOG5030Z80">
    <property type="taxonomic scope" value="Bacteria"/>
</dbReference>
<keyword evidence="1" id="KW-0812">Transmembrane</keyword>
<gene>
    <name evidence="2" type="ORF">FLJC2902T_12350</name>
</gene>
<keyword evidence="1" id="KW-1133">Transmembrane helix</keyword>
<evidence type="ECO:0000313" key="3">
    <source>
        <dbReference type="Proteomes" id="UP000018004"/>
    </source>
</evidence>
<accession>V6SQD5</accession>
<dbReference type="STRING" id="1341181.FLJC2902T_12350"/>
<keyword evidence="1" id="KW-0472">Membrane</keyword>
<reference evidence="2 3" key="1">
    <citation type="submission" date="2013-08" db="EMBL/GenBank/DDBJ databases">
        <title>Flavobacterium limnosediminis JC2902 genome sequencing.</title>
        <authorList>
            <person name="Lee K."/>
            <person name="Yi H."/>
            <person name="Park S."/>
            <person name="Chun J."/>
        </authorList>
    </citation>
    <scope>NUCLEOTIDE SEQUENCE [LARGE SCALE GENOMIC DNA]</scope>
    <source>
        <strain evidence="2 3">JC2902</strain>
    </source>
</reference>
<dbReference type="Proteomes" id="UP000018004">
    <property type="component" value="Unassembled WGS sequence"/>
</dbReference>
<sequence>MEKLLGFLEKKSIIILVLSVFVLGYWIGVNSMQDIYRYAIVGAVYELLWFPFLMLFFLLPILNLVMLVKSKFNFKRTWLYALIINCLTIFYLFKMVG</sequence>
<proteinExistence type="predicted"/>
<dbReference type="AlphaFoldDB" id="V6SQD5"/>
<dbReference type="RefSeq" id="WP_023578880.1">
    <property type="nucleotide sequence ID" value="NZ_AVGG01000005.1"/>
</dbReference>
<evidence type="ECO:0000313" key="2">
    <source>
        <dbReference type="EMBL" id="ESU28644.1"/>
    </source>
</evidence>
<feature type="transmembrane region" description="Helical" evidence="1">
    <location>
        <begin position="48"/>
        <end position="66"/>
    </location>
</feature>
<name>V6SQD5_9FLAO</name>
<dbReference type="EMBL" id="AVGG01000005">
    <property type="protein sequence ID" value="ESU28644.1"/>
    <property type="molecule type" value="Genomic_DNA"/>
</dbReference>
<evidence type="ECO:0000256" key="1">
    <source>
        <dbReference type="SAM" id="Phobius"/>
    </source>
</evidence>
<feature type="transmembrane region" description="Helical" evidence="1">
    <location>
        <begin position="12"/>
        <end position="28"/>
    </location>
</feature>
<feature type="transmembrane region" description="Helical" evidence="1">
    <location>
        <begin position="78"/>
        <end position="96"/>
    </location>
</feature>
<dbReference type="PATRIC" id="fig|1341181.4.peg.1221"/>
<keyword evidence="3" id="KW-1185">Reference proteome</keyword>